<feature type="compositionally biased region" description="Basic residues" evidence="1">
    <location>
        <begin position="37"/>
        <end position="47"/>
    </location>
</feature>
<gene>
    <name evidence="2" type="ORF">Pcinc_014107</name>
</gene>
<evidence type="ECO:0000313" key="3">
    <source>
        <dbReference type="Proteomes" id="UP001286313"/>
    </source>
</evidence>
<protein>
    <submittedName>
        <fullName evidence="2">Uncharacterized protein</fullName>
    </submittedName>
</protein>
<feature type="region of interest" description="Disordered" evidence="1">
    <location>
        <begin position="34"/>
        <end position="56"/>
    </location>
</feature>
<organism evidence="2 3">
    <name type="scientific">Petrolisthes cinctipes</name>
    <name type="common">Flat porcelain crab</name>
    <dbReference type="NCBI Taxonomy" id="88211"/>
    <lineage>
        <taxon>Eukaryota</taxon>
        <taxon>Metazoa</taxon>
        <taxon>Ecdysozoa</taxon>
        <taxon>Arthropoda</taxon>
        <taxon>Crustacea</taxon>
        <taxon>Multicrustacea</taxon>
        <taxon>Malacostraca</taxon>
        <taxon>Eumalacostraca</taxon>
        <taxon>Eucarida</taxon>
        <taxon>Decapoda</taxon>
        <taxon>Pleocyemata</taxon>
        <taxon>Anomura</taxon>
        <taxon>Galatheoidea</taxon>
        <taxon>Porcellanidae</taxon>
        <taxon>Petrolisthes</taxon>
    </lineage>
</organism>
<dbReference type="EMBL" id="JAWQEG010001216">
    <property type="protein sequence ID" value="KAK3881451.1"/>
    <property type="molecule type" value="Genomic_DNA"/>
</dbReference>
<accession>A0AAE1KPK1</accession>
<evidence type="ECO:0000256" key="1">
    <source>
        <dbReference type="SAM" id="MobiDB-lite"/>
    </source>
</evidence>
<feature type="region of interest" description="Disordered" evidence="1">
    <location>
        <begin position="88"/>
        <end position="118"/>
    </location>
</feature>
<sequence length="198" mass="22009">MSPESNLSELVFWAGVWENHVDTHSAKTCLPATTRPTLHHNTRKLRPPTRSIASPASTHHNTFTHVLYLLLLTVPAFSTISTAPAKTATMEEDRKSYKASTDSPLPPAGDEKVTGGDAGERERDTLLETLLPPTESINSAILAFLTHYQHFNGYIRYQFCHPILYNHKLPQAQTSFNFLVHGAPQITGRILQKATRGL</sequence>
<dbReference type="AlphaFoldDB" id="A0AAE1KPK1"/>
<comment type="caution">
    <text evidence="2">The sequence shown here is derived from an EMBL/GenBank/DDBJ whole genome shotgun (WGS) entry which is preliminary data.</text>
</comment>
<dbReference type="Proteomes" id="UP001286313">
    <property type="component" value="Unassembled WGS sequence"/>
</dbReference>
<name>A0AAE1KPK1_PETCI</name>
<reference evidence="2" key="1">
    <citation type="submission" date="2023-10" db="EMBL/GenBank/DDBJ databases">
        <title>Genome assemblies of two species of porcelain crab, Petrolisthes cinctipes and Petrolisthes manimaculis (Anomura: Porcellanidae).</title>
        <authorList>
            <person name="Angst P."/>
        </authorList>
    </citation>
    <scope>NUCLEOTIDE SEQUENCE</scope>
    <source>
        <strain evidence="2">PB745_01</strain>
        <tissue evidence="2">Gill</tissue>
    </source>
</reference>
<feature type="compositionally biased region" description="Basic and acidic residues" evidence="1">
    <location>
        <begin position="109"/>
        <end position="118"/>
    </location>
</feature>
<proteinExistence type="predicted"/>
<evidence type="ECO:0000313" key="2">
    <source>
        <dbReference type="EMBL" id="KAK3881451.1"/>
    </source>
</evidence>
<keyword evidence="3" id="KW-1185">Reference proteome</keyword>